<dbReference type="GO" id="GO:0004888">
    <property type="term" value="F:transmembrane signaling receptor activity"/>
    <property type="evidence" value="ECO:0007669"/>
    <property type="project" value="InterPro"/>
</dbReference>
<dbReference type="GO" id="GO:0005230">
    <property type="term" value="F:extracellular ligand-gated monoatomic ion channel activity"/>
    <property type="evidence" value="ECO:0007669"/>
    <property type="project" value="InterPro"/>
</dbReference>
<keyword evidence="2 6" id="KW-0812">Transmembrane</keyword>
<dbReference type="AlphaFoldDB" id="A0A7R9AAA1"/>
<keyword evidence="4 6" id="KW-0472">Membrane</keyword>
<keyword evidence="3 6" id="KW-1133">Transmembrane helix</keyword>
<protein>
    <recommendedName>
        <fullName evidence="11">Neurotransmitter-gated ion-channel ligand-binding domain-containing protein</fullName>
    </recommendedName>
</protein>
<dbReference type="InterPro" id="IPR036734">
    <property type="entry name" value="Neur_chan_lig-bd_sf"/>
</dbReference>
<feature type="transmembrane region" description="Helical" evidence="6">
    <location>
        <begin position="391"/>
        <end position="409"/>
    </location>
</feature>
<evidence type="ECO:0008006" key="11">
    <source>
        <dbReference type="Google" id="ProtNLM"/>
    </source>
</evidence>
<evidence type="ECO:0000256" key="2">
    <source>
        <dbReference type="ARBA" id="ARBA00022692"/>
    </source>
</evidence>
<dbReference type="PRINTS" id="PR00252">
    <property type="entry name" value="NRIONCHANNEL"/>
</dbReference>
<dbReference type="Pfam" id="PF02932">
    <property type="entry name" value="Neur_chan_memb"/>
    <property type="match status" value="1"/>
</dbReference>
<evidence type="ECO:0000259" key="7">
    <source>
        <dbReference type="Pfam" id="PF02931"/>
    </source>
</evidence>
<evidence type="ECO:0000256" key="1">
    <source>
        <dbReference type="ARBA" id="ARBA00004370"/>
    </source>
</evidence>
<evidence type="ECO:0000256" key="6">
    <source>
        <dbReference type="SAM" id="Phobius"/>
    </source>
</evidence>
<dbReference type="EMBL" id="CAJPEV010002847">
    <property type="protein sequence ID" value="CAG0898210.1"/>
    <property type="molecule type" value="Genomic_DNA"/>
</dbReference>
<feature type="non-terminal residue" evidence="9">
    <location>
        <position position="435"/>
    </location>
</feature>
<evidence type="ECO:0000256" key="4">
    <source>
        <dbReference type="ARBA" id="ARBA00023136"/>
    </source>
</evidence>
<name>A0A7R9AAA1_9CRUS</name>
<dbReference type="OrthoDB" id="5975154at2759"/>
<dbReference type="SUPFAM" id="SSF63712">
    <property type="entry name" value="Nicotinic receptor ligand binding domain-like"/>
    <property type="match status" value="1"/>
</dbReference>
<dbReference type="Gene3D" id="2.70.170.10">
    <property type="entry name" value="Neurotransmitter-gated ion-channel ligand-binding domain"/>
    <property type="match status" value="1"/>
</dbReference>
<feature type="region of interest" description="Disordered" evidence="5">
    <location>
        <begin position="336"/>
        <end position="364"/>
    </location>
</feature>
<dbReference type="InterPro" id="IPR006029">
    <property type="entry name" value="Neurotrans-gated_channel_TM"/>
</dbReference>
<organism evidence="9">
    <name type="scientific">Darwinula stevensoni</name>
    <dbReference type="NCBI Taxonomy" id="69355"/>
    <lineage>
        <taxon>Eukaryota</taxon>
        <taxon>Metazoa</taxon>
        <taxon>Ecdysozoa</taxon>
        <taxon>Arthropoda</taxon>
        <taxon>Crustacea</taxon>
        <taxon>Oligostraca</taxon>
        <taxon>Ostracoda</taxon>
        <taxon>Podocopa</taxon>
        <taxon>Podocopida</taxon>
        <taxon>Darwinulocopina</taxon>
        <taxon>Darwinuloidea</taxon>
        <taxon>Darwinulidae</taxon>
        <taxon>Darwinula</taxon>
    </lineage>
</organism>
<feature type="domain" description="Neurotransmitter-gated ion-channel transmembrane" evidence="8">
    <location>
        <begin position="220"/>
        <end position="400"/>
    </location>
</feature>
<dbReference type="GO" id="GO:0016020">
    <property type="term" value="C:membrane"/>
    <property type="evidence" value="ECO:0007669"/>
    <property type="project" value="UniProtKB-SubCell"/>
</dbReference>
<dbReference type="InterPro" id="IPR006202">
    <property type="entry name" value="Neur_chan_lig-bd"/>
</dbReference>
<feature type="domain" description="Neurotransmitter-gated ion-channel ligand-binding" evidence="7">
    <location>
        <begin position="1"/>
        <end position="114"/>
    </location>
</feature>
<dbReference type="Proteomes" id="UP000677054">
    <property type="component" value="Unassembled WGS sequence"/>
</dbReference>
<comment type="subcellular location">
    <subcellularLocation>
        <location evidence="1">Membrane</location>
    </subcellularLocation>
</comment>
<evidence type="ECO:0000259" key="8">
    <source>
        <dbReference type="Pfam" id="PF02932"/>
    </source>
</evidence>
<evidence type="ECO:0000256" key="3">
    <source>
        <dbReference type="ARBA" id="ARBA00022989"/>
    </source>
</evidence>
<dbReference type="InterPro" id="IPR036719">
    <property type="entry name" value="Neuro-gated_channel_TM_sf"/>
</dbReference>
<accession>A0A7R9AAA1</accession>
<dbReference type="EMBL" id="LR902364">
    <property type="protein sequence ID" value="CAD7250416.1"/>
    <property type="molecule type" value="Genomic_DNA"/>
</dbReference>
<keyword evidence="10" id="KW-1185">Reference proteome</keyword>
<dbReference type="InterPro" id="IPR006201">
    <property type="entry name" value="Neur_channel"/>
</dbReference>
<dbReference type="SUPFAM" id="SSF90112">
    <property type="entry name" value="Neurotransmitter-gated ion-channel transmembrane pore"/>
    <property type="match status" value="1"/>
</dbReference>
<gene>
    <name evidence="9" type="ORF">DSTB1V02_LOCUS10192</name>
</gene>
<evidence type="ECO:0000256" key="5">
    <source>
        <dbReference type="SAM" id="MobiDB-lite"/>
    </source>
</evidence>
<evidence type="ECO:0000313" key="10">
    <source>
        <dbReference type="Proteomes" id="UP000677054"/>
    </source>
</evidence>
<dbReference type="Pfam" id="PF02931">
    <property type="entry name" value="Neur_chan_LBD"/>
    <property type="match status" value="1"/>
</dbReference>
<evidence type="ECO:0000313" key="9">
    <source>
        <dbReference type="EMBL" id="CAD7250416.1"/>
    </source>
</evidence>
<reference evidence="9" key="1">
    <citation type="submission" date="2020-11" db="EMBL/GenBank/DDBJ databases">
        <authorList>
            <person name="Tran Van P."/>
        </authorList>
    </citation>
    <scope>NUCLEOTIDE SEQUENCE</scope>
</reference>
<sequence length="435" mass="50319">DERDQSMAILVAVVERWNDTHLQWNPSDYDGIRETVTLYESAWVPDNILYNSASETYLKGIVTTNLILEYTGEVMLEMVAHFRSSCNINAKGFPFDKQTCTLLFMSLTQDQDKVCALVTLSSFRPVVPKPPCTRFEPSSFQWYACNILGTAGLDQSTMLVTDQIQMRVPNDRGAELVAYKESAEFKLELITVAHRNYTDPCCILPFSAVEYSITLSRKGMFFLVINHILPMVVINIIGRYSCVCICLVGLEVGLSIFTLYLHLEGVPFPRSMQKFCQLLARMPFMRMSQFIEVENGKEKKMKKKGKDMVEMKEAGAERLSFRLFFDDLVRISKKQSTNATHGNERETEISPNNDEQQIQERKEEPRMIRGQPVFRAHLENWRIASKILDRFFLFLFAFHMWYLLPLFFARRVTICFRVSNIVALPVPIFKRNMFT</sequence>
<dbReference type="PANTHER" id="PTHR18945">
    <property type="entry name" value="NEUROTRANSMITTER GATED ION CHANNEL"/>
    <property type="match status" value="1"/>
</dbReference>
<proteinExistence type="predicted"/>